<reference evidence="2" key="2">
    <citation type="submission" date="2020-09" db="EMBL/GenBank/DDBJ databases">
        <authorList>
            <person name="Sun Q."/>
            <person name="Zhou Y."/>
        </authorList>
    </citation>
    <scope>NUCLEOTIDE SEQUENCE</scope>
    <source>
        <strain evidence="2">CGMCC 1.10998</strain>
    </source>
</reference>
<name>A0A916UMB4_9BURK</name>
<gene>
    <name evidence="2" type="ORF">GCM10011396_27570</name>
</gene>
<keyword evidence="3" id="KW-1185">Reference proteome</keyword>
<dbReference type="AlphaFoldDB" id="A0A916UMB4"/>
<feature type="signal peptide" evidence="1">
    <location>
        <begin position="1"/>
        <end position="22"/>
    </location>
</feature>
<dbReference type="Proteomes" id="UP000637423">
    <property type="component" value="Unassembled WGS sequence"/>
</dbReference>
<sequence length="170" mass="18654">MPNKIRFAIALLFTGLSLAAAADEVPKLSSTAKDFVSKGALQVLKACDLPKGVCGKSRFTVTSESGGESNDAKGVTRQMRLDGLELEMNYPVTNPRKFYLSQVSLSGGQWKIPRGLDLGSNTAKVKSVLGQPSYLNDDCYEYVYEEKQSGASLCFKEDKLIKIVWDQFID</sequence>
<reference evidence="2" key="1">
    <citation type="journal article" date="2014" name="Int. J. Syst. Evol. Microbiol.">
        <title>Complete genome sequence of Corynebacterium casei LMG S-19264T (=DSM 44701T), isolated from a smear-ripened cheese.</title>
        <authorList>
            <consortium name="US DOE Joint Genome Institute (JGI-PGF)"/>
            <person name="Walter F."/>
            <person name="Albersmeier A."/>
            <person name="Kalinowski J."/>
            <person name="Ruckert C."/>
        </authorList>
    </citation>
    <scope>NUCLEOTIDE SEQUENCE</scope>
    <source>
        <strain evidence="2">CGMCC 1.10998</strain>
    </source>
</reference>
<accession>A0A916UMB4</accession>
<dbReference type="EMBL" id="BMED01000002">
    <property type="protein sequence ID" value="GGC78858.1"/>
    <property type="molecule type" value="Genomic_DNA"/>
</dbReference>
<protein>
    <submittedName>
        <fullName evidence="2">Uncharacterized protein</fullName>
    </submittedName>
</protein>
<organism evidence="2 3">
    <name type="scientific">Undibacterium terreum</name>
    <dbReference type="NCBI Taxonomy" id="1224302"/>
    <lineage>
        <taxon>Bacteria</taxon>
        <taxon>Pseudomonadati</taxon>
        <taxon>Pseudomonadota</taxon>
        <taxon>Betaproteobacteria</taxon>
        <taxon>Burkholderiales</taxon>
        <taxon>Oxalobacteraceae</taxon>
        <taxon>Undibacterium</taxon>
    </lineage>
</organism>
<evidence type="ECO:0000313" key="2">
    <source>
        <dbReference type="EMBL" id="GGC78858.1"/>
    </source>
</evidence>
<feature type="chain" id="PRO_5036964677" evidence="1">
    <location>
        <begin position="23"/>
        <end position="170"/>
    </location>
</feature>
<evidence type="ECO:0000256" key="1">
    <source>
        <dbReference type="SAM" id="SignalP"/>
    </source>
</evidence>
<dbReference type="RefSeq" id="WP_188566581.1">
    <property type="nucleotide sequence ID" value="NZ_BMED01000002.1"/>
</dbReference>
<evidence type="ECO:0000313" key="3">
    <source>
        <dbReference type="Proteomes" id="UP000637423"/>
    </source>
</evidence>
<comment type="caution">
    <text evidence="2">The sequence shown here is derived from an EMBL/GenBank/DDBJ whole genome shotgun (WGS) entry which is preliminary data.</text>
</comment>
<proteinExistence type="predicted"/>
<keyword evidence="1" id="KW-0732">Signal</keyword>